<keyword evidence="2" id="KW-1185">Reference proteome</keyword>
<proteinExistence type="predicted"/>
<dbReference type="AlphaFoldDB" id="A0AAV1HSC8"/>
<evidence type="ECO:0000313" key="1">
    <source>
        <dbReference type="EMBL" id="CAK0736418.1"/>
    </source>
</evidence>
<evidence type="ECO:0000313" key="2">
    <source>
        <dbReference type="Proteomes" id="UP001314263"/>
    </source>
</evidence>
<name>A0AAV1HSC8_9CHLO</name>
<dbReference type="EMBL" id="CAUYUE010000001">
    <property type="protein sequence ID" value="CAK0736418.1"/>
    <property type="molecule type" value="Genomic_DNA"/>
</dbReference>
<dbReference type="Proteomes" id="UP001314263">
    <property type="component" value="Unassembled WGS sequence"/>
</dbReference>
<accession>A0AAV1HSC8</accession>
<reference evidence="1 2" key="1">
    <citation type="submission" date="2023-10" db="EMBL/GenBank/DDBJ databases">
        <authorList>
            <person name="Maclean D."/>
            <person name="Macfadyen A."/>
        </authorList>
    </citation>
    <scope>NUCLEOTIDE SEQUENCE [LARGE SCALE GENOMIC DNA]</scope>
</reference>
<protein>
    <submittedName>
        <fullName evidence="1">Uncharacterized protein</fullName>
    </submittedName>
</protein>
<comment type="caution">
    <text evidence="1">The sequence shown here is derived from an EMBL/GenBank/DDBJ whole genome shotgun (WGS) entry which is preliminary data.</text>
</comment>
<organism evidence="1 2">
    <name type="scientific">Coccomyxa viridis</name>
    <dbReference type="NCBI Taxonomy" id="1274662"/>
    <lineage>
        <taxon>Eukaryota</taxon>
        <taxon>Viridiplantae</taxon>
        <taxon>Chlorophyta</taxon>
        <taxon>core chlorophytes</taxon>
        <taxon>Trebouxiophyceae</taxon>
        <taxon>Trebouxiophyceae incertae sedis</taxon>
        <taxon>Coccomyxaceae</taxon>
        <taxon>Coccomyxa</taxon>
    </lineage>
</organism>
<sequence length="100" mass="11290">MHTSPAMAVGQDFLSRHQMHLFASIKAILHGCSRHERAFRHGRCSFALEKVPCDIEKLVLGERDRIASLSSYLKFAALLLPVPLMLWLCQDSMTHKACGR</sequence>
<gene>
    <name evidence="1" type="ORF">CVIRNUC_000743</name>
</gene>